<reference evidence="1 2" key="1">
    <citation type="submission" date="2016-10" db="EMBL/GenBank/DDBJ databases">
        <authorList>
            <person name="de Groot N.N."/>
        </authorList>
    </citation>
    <scope>NUCLEOTIDE SEQUENCE [LARGE SCALE GENOMIC DNA]</scope>
    <source>
        <strain evidence="1 2">DSM 19886</strain>
    </source>
</reference>
<dbReference type="PANTHER" id="PTHR37804:SF1">
    <property type="entry name" value="CDAA REGULATORY PROTEIN CDAR"/>
    <property type="match status" value="1"/>
</dbReference>
<evidence type="ECO:0000313" key="2">
    <source>
        <dbReference type="Proteomes" id="UP000199440"/>
    </source>
</evidence>
<keyword evidence="2" id="KW-1185">Reference proteome</keyword>
<sequence>MIWFINNLSESYVNYATFDLEYINAPDSLLLADISKANVNVKLKAVGFQFLGFNLKNKKILIDLSTVEKEGSNFYIPHTVFRKQIESQLPGSMSLLEMDKDTLSFNFYSTETKKVKVKPRLRINLAQNYLLDGDLKIEPDSITITGPKNEIDSINDVSTLKQNLTDLTSDFSRTVEVYKSPELKNTVFSTGTVLVSGAVARFSEKILEIPIKVINEPKGMQVKIFPDKVSVVCKAKIDELKQLQSSDFQVTADYGTVENGNLKMLELVLAKKPKNIHSARLNEKNVEFILTKKQ</sequence>
<dbReference type="AlphaFoldDB" id="A0A1G9K5W3"/>
<dbReference type="Proteomes" id="UP000199440">
    <property type="component" value="Unassembled WGS sequence"/>
</dbReference>
<dbReference type="InterPro" id="IPR053154">
    <property type="entry name" value="c-di-AMP_regulator"/>
</dbReference>
<dbReference type="Pfam" id="PF07949">
    <property type="entry name" value="YbbR"/>
    <property type="match status" value="1"/>
</dbReference>
<accession>A0A1G9K5W3</accession>
<dbReference type="STRING" id="192904.SAMN04488514_101843"/>
<evidence type="ECO:0000313" key="1">
    <source>
        <dbReference type="EMBL" id="SDL44755.1"/>
    </source>
</evidence>
<dbReference type="InterPro" id="IPR012505">
    <property type="entry name" value="YbbR"/>
</dbReference>
<name>A0A1G9K5W3_9FLAO</name>
<gene>
    <name evidence="1" type="ORF">SAMN04488514_101843</name>
</gene>
<protein>
    <submittedName>
        <fullName evidence="1">YbbR-like protein</fullName>
    </submittedName>
</protein>
<proteinExistence type="predicted"/>
<organism evidence="1 2">
    <name type="scientific">Kriegella aquimaris</name>
    <dbReference type="NCBI Taxonomy" id="192904"/>
    <lineage>
        <taxon>Bacteria</taxon>
        <taxon>Pseudomonadati</taxon>
        <taxon>Bacteroidota</taxon>
        <taxon>Flavobacteriia</taxon>
        <taxon>Flavobacteriales</taxon>
        <taxon>Flavobacteriaceae</taxon>
        <taxon>Kriegella</taxon>
    </lineage>
</organism>
<dbReference type="PANTHER" id="PTHR37804">
    <property type="entry name" value="CDAA REGULATORY PROTEIN CDAR"/>
    <property type="match status" value="1"/>
</dbReference>
<dbReference type="EMBL" id="FNGV01000001">
    <property type="protein sequence ID" value="SDL44755.1"/>
    <property type="molecule type" value="Genomic_DNA"/>
</dbReference>
<dbReference type="Gene3D" id="2.170.120.40">
    <property type="entry name" value="YbbR-like domain"/>
    <property type="match status" value="1"/>
</dbReference>